<dbReference type="PROSITE" id="PS50126">
    <property type="entry name" value="S1"/>
    <property type="match status" value="2"/>
</dbReference>
<evidence type="ECO:0000313" key="6">
    <source>
        <dbReference type="Proteomes" id="UP000823877"/>
    </source>
</evidence>
<dbReference type="InterPro" id="IPR012340">
    <property type="entry name" value="NA-bd_OB-fold"/>
</dbReference>
<evidence type="ECO:0000256" key="3">
    <source>
        <dbReference type="ARBA" id="ARBA00023274"/>
    </source>
</evidence>
<comment type="similarity">
    <text evidence="1">Belongs to the bacterial ribosomal protein bS1 family.</text>
</comment>
<accession>A0A9D2MIJ5</accession>
<dbReference type="InterPro" id="IPR003029">
    <property type="entry name" value="S1_domain"/>
</dbReference>
<dbReference type="PANTHER" id="PTHR10724:SF7">
    <property type="entry name" value="SMALL RIBOSOMAL SUBUNIT PROTEIN BS1C"/>
    <property type="match status" value="1"/>
</dbReference>
<dbReference type="SMART" id="SM00316">
    <property type="entry name" value="S1"/>
    <property type="match status" value="2"/>
</dbReference>
<feature type="domain" description="S1 motif" evidence="4">
    <location>
        <begin position="149"/>
        <end position="216"/>
    </location>
</feature>
<dbReference type="Gene3D" id="2.40.50.140">
    <property type="entry name" value="Nucleic acid-binding proteins"/>
    <property type="match status" value="2"/>
</dbReference>
<dbReference type="GO" id="GO:0022627">
    <property type="term" value="C:cytosolic small ribosomal subunit"/>
    <property type="evidence" value="ECO:0007669"/>
    <property type="project" value="TreeGrafter"/>
</dbReference>
<protein>
    <submittedName>
        <fullName evidence="5">S1 RNA-binding domain-containing protein</fullName>
    </submittedName>
</protein>
<dbReference type="SUPFAM" id="SSF50249">
    <property type="entry name" value="Nucleic acid-binding proteins"/>
    <property type="match status" value="2"/>
</dbReference>
<evidence type="ECO:0000256" key="1">
    <source>
        <dbReference type="ARBA" id="ARBA00006767"/>
    </source>
</evidence>
<dbReference type="EMBL" id="DWXN01000008">
    <property type="protein sequence ID" value="HJB74711.1"/>
    <property type="molecule type" value="Genomic_DNA"/>
</dbReference>
<dbReference type="Pfam" id="PF00575">
    <property type="entry name" value="S1"/>
    <property type="match status" value="1"/>
</dbReference>
<keyword evidence="2" id="KW-0689">Ribosomal protein</keyword>
<organism evidence="5 6">
    <name type="scientific">Candidatus Eubacterium faecale</name>
    <dbReference type="NCBI Taxonomy" id="2838568"/>
    <lineage>
        <taxon>Bacteria</taxon>
        <taxon>Bacillati</taxon>
        <taxon>Bacillota</taxon>
        <taxon>Clostridia</taxon>
        <taxon>Eubacteriales</taxon>
        <taxon>Eubacteriaceae</taxon>
        <taxon>Eubacterium</taxon>
    </lineage>
</organism>
<sequence length="331" mass="37064">MQIRPKQGEIRQAGPAVKTRRLKRVNVMKFYPEGQNPQLTRTFDTLEDVKIAMMNGSVIESRVLMCDSEHNLHVDLGIIRGVIPREEGAIGIDDGTTRDIALISKVNKPVCFIILGFQRDDRGNISAILSRKAVQLGCRKNFIDHLVEGDIIDARVTHLEKFGAFIDIGAGINALIPIDMLSVSRINHPRERVYEGECIKVVLRKREPEKLTFSLKELLGTWSENAMMFAPGETVTGTVRSIETYGVFVELTPNLAGLAEPCDYLFEGQRVAVYIKSVLPDKMKIKLVIVEAFEEADMAQDLTYFVNADHIDRFDYSPPGAPKVISTVFES</sequence>
<dbReference type="AlphaFoldDB" id="A0A9D2MIJ5"/>
<evidence type="ECO:0000313" key="5">
    <source>
        <dbReference type="EMBL" id="HJB74711.1"/>
    </source>
</evidence>
<dbReference type="GO" id="GO:0003729">
    <property type="term" value="F:mRNA binding"/>
    <property type="evidence" value="ECO:0007669"/>
    <property type="project" value="TreeGrafter"/>
</dbReference>
<dbReference type="InterPro" id="IPR050437">
    <property type="entry name" value="Ribos_protein_bS1-like"/>
</dbReference>
<reference evidence="5" key="1">
    <citation type="journal article" date="2021" name="PeerJ">
        <title>Extensive microbial diversity within the chicken gut microbiome revealed by metagenomics and culture.</title>
        <authorList>
            <person name="Gilroy R."/>
            <person name="Ravi A."/>
            <person name="Getino M."/>
            <person name="Pursley I."/>
            <person name="Horton D.L."/>
            <person name="Alikhan N.F."/>
            <person name="Baker D."/>
            <person name="Gharbi K."/>
            <person name="Hall N."/>
            <person name="Watson M."/>
            <person name="Adriaenssens E.M."/>
            <person name="Foster-Nyarko E."/>
            <person name="Jarju S."/>
            <person name="Secka A."/>
            <person name="Antonio M."/>
            <person name="Oren A."/>
            <person name="Chaudhuri R.R."/>
            <person name="La Ragione R."/>
            <person name="Hildebrand F."/>
            <person name="Pallen M.J."/>
        </authorList>
    </citation>
    <scope>NUCLEOTIDE SEQUENCE</scope>
    <source>
        <strain evidence="5">CHK188-16595</strain>
    </source>
</reference>
<dbReference type="PANTHER" id="PTHR10724">
    <property type="entry name" value="30S RIBOSOMAL PROTEIN S1"/>
    <property type="match status" value="1"/>
</dbReference>
<keyword evidence="3" id="KW-0687">Ribonucleoprotein</keyword>
<dbReference type="GO" id="GO:0006412">
    <property type="term" value="P:translation"/>
    <property type="evidence" value="ECO:0007669"/>
    <property type="project" value="TreeGrafter"/>
</dbReference>
<comment type="caution">
    <text evidence="5">The sequence shown here is derived from an EMBL/GenBank/DDBJ whole genome shotgun (WGS) entry which is preliminary data.</text>
</comment>
<name>A0A9D2MIJ5_9FIRM</name>
<dbReference type="GO" id="GO:0003735">
    <property type="term" value="F:structural constituent of ribosome"/>
    <property type="evidence" value="ECO:0007669"/>
    <property type="project" value="TreeGrafter"/>
</dbReference>
<gene>
    <name evidence="5" type="ORF">IAA37_03450</name>
</gene>
<evidence type="ECO:0000259" key="4">
    <source>
        <dbReference type="PROSITE" id="PS50126"/>
    </source>
</evidence>
<feature type="domain" description="S1 motif" evidence="4">
    <location>
        <begin position="232"/>
        <end position="258"/>
    </location>
</feature>
<dbReference type="Proteomes" id="UP000823877">
    <property type="component" value="Unassembled WGS sequence"/>
</dbReference>
<evidence type="ECO:0000256" key="2">
    <source>
        <dbReference type="ARBA" id="ARBA00022980"/>
    </source>
</evidence>
<reference evidence="5" key="2">
    <citation type="submission" date="2021-04" db="EMBL/GenBank/DDBJ databases">
        <authorList>
            <person name="Gilroy R."/>
        </authorList>
    </citation>
    <scope>NUCLEOTIDE SEQUENCE</scope>
    <source>
        <strain evidence="5">CHK188-16595</strain>
    </source>
</reference>
<proteinExistence type="inferred from homology"/>